<dbReference type="InParanoid" id="A2DCZ5"/>
<keyword evidence="8" id="KW-1185">Reference proteome</keyword>
<dbReference type="VEuPathDB" id="TrichDB:TVAGG3_0606240"/>
<feature type="region of interest" description="Disordered" evidence="5">
    <location>
        <begin position="92"/>
        <end position="116"/>
    </location>
</feature>
<proteinExistence type="predicted"/>
<dbReference type="KEGG" id="tva:5467321"/>
<keyword evidence="2 6" id="KW-0812">Transmembrane</keyword>
<dbReference type="RefSeq" id="XP_001582755.1">
    <property type="nucleotide sequence ID" value="XM_001582705.1"/>
</dbReference>
<dbReference type="EMBL" id="DS113188">
    <property type="protein sequence ID" value="EAY21769.1"/>
    <property type="molecule type" value="Genomic_DNA"/>
</dbReference>
<dbReference type="SMR" id="A2DCZ5"/>
<accession>A2DCZ5</accession>
<dbReference type="GO" id="GO:0004521">
    <property type="term" value="F:RNA endonuclease activity"/>
    <property type="evidence" value="ECO:0000318"/>
    <property type="project" value="GO_Central"/>
</dbReference>
<dbReference type="Proteomes" id="UP000001542">
    <property type="component" value="Unassembled WGS sequence"/>
</dbReference>
<organism evidence="7 8">
    <name type="scientific">Trichomonas vaginalis (strain ATCC PRA-98 / G3)</name>
    <dbReference type="NCBI Taxonomy" id="412133"/>
    <lineage>
        <taxon>Eukaryota</taxon>
        <taxon>Metamonada</taxon>
        <taxon>Parabasalia</taxon>
        <taxon>Trichomonadida</taxon>
        <taxon>Trichomonadidae</taxon>
        <taxon>Trichomonas</taxon>
    </lineage>
</organism>
<protein>
    <recommendedName>
        <fullName evidence="9">Transmembrane protein</fullName>
    </recommendedName>
</protein>
<evidence type="ECO:0000256" key="1">
    <source>
        <dbReference type="ARBA" id="ARBA00004370"/>
    </source>
</evidence>
<dbReference type="VEuPathDB" id="TrichDB:TVAG_237950"/>
<dbReference type="GO" id="GO:0016020">
    <property type="term" value="C:membrane"/>
    <property type="evidence" value="ECO:0007669"/>
    <property type="project" value="UniProtKB-SubCell"/>
</dbReference>
<keyword evidence="3 6" id="KW-1133">Transmembrane helix</keyword>
<feature type="compositionally biased region" description="Basic and acidic residues" evidence="5">
    <location>
        <begin position="100"/>
        <end position="116"/>
    </location>
</feature>
<evidence type="ECO:0000256" key="6">
    <source>
        <dbReference type="SAM" id="Phobius"/>
    </source>
</evidence>
<evidence type="ECO:0000256" key="2">
    <source>
        <dbReference type="ARBA" id="ARBA00022692"/>
    </source>
</evidence>
<reference evidence="7" key="1">
    <citation type="submission" date="2006-10" db="EMBL/GenBank/DDBJ databases">
        <authorList>
            <person name="Amadeo P."/>
            <person name="Zhao Q."/>
            <person name="Wortman J."/>
            <person name="Fraser-Liggett C."/>
            <person name="Carlton J."/>
        </authorList>
    </citation>
    <scope>NUCLEOTIDE SEQUENCE</scope>
    <source>
        <strain evidence="7">G3</strain>
    </source>
</reference>
<reference evidence="7" key="2">
    <citation type="journal article" date="2007" name="Science">
        <title>Draft genome sequence of the sexually transmitted pathogen Trichomonas vaginalis.</title>
        <authorList>
            <person name="Carlton J.M."/>
            <person name="Hirt R.P."/>
            <person name="Silva J.C."/>
            <person name="Delcher A.L."/>
            <person name="Schatz M."/>
            <person name="Zhao Q."/>
            <person name="Wortman J.R."/>
            <person name="Bidwell S.L."/>
            <person name="Alsmark U.C.M."/>
            <person name="Besteiro S."/>
            <person name="Sicheritz-Ponten T."/>
            <person name="Noel C.J."/>
            <person name="Dacks J.B."/>
            <person name="Foster P.G."/>
            <person name="Simillion C."/>
            <person name="Van de Peer Y."/>
            <person name="Miranda-Saavedra D."/>
            <person name="Barton G.J."/>
            <person name="Westrop G.D."/>
            <person name="Mueller S."/>
            <person name="Dessi D."/>
            <person name="Fiori P.L."/>
            <person name="Ren Q."/>
            <person name="Paulsen I."/>
            <person name="Zhang H."/>
            <person name="Bastida-Corcuera F.D."/>
            <person name="Simoes-Barbosa A."/>
            <person name="Brown M.T."/>
            <person name="Hayes R.D."/>
            <person name="Mukherjee M."/>
            <person name="Okumura C.Y."/>
            <person name="Schneider R."/>
            <person name="Smith A.J."/>
            <person name="Vanacova S."/>
            <person name="Villalvazo M."/>
            <person name="Haas B.J."/>
            <person name="Pertea M."/>
            <person name="Feldblyum T.V."/>
            <person name="Utterback T.R."/>
            <person name="Shu C.L."/>
            <person name="Osoegawa K."/>
            <person name="de Jong P.J."/>
            <person name="Hrdy I."/>
            <person name="Horvathova L."/>
            <person name="Zubacova Z."/>
            <person name="Dolezal P."/>
            <person name="Malik S.B."/>
            <person name="Logsdon J.M. Jr."/>
            <person name="Henze K."/>
            <person name="Gupta A."/>
            <person name="Wang C.C."/>
            <person name="Dunne R.L."/>
            <person name="Upcroft J.A."/>
            <person name="Upcroft P."/>
            <person name="White O."/>
            <person name="Salzberg S.L."/>
            <person name="Tang P."/>
            <person name="Chiu C.-H."/>
            <person name="Lee Y.-S."/>
            <person name="Embley T.M."/>
            <person name="Coombs G.H."/>
            <person name="Mottram J.C."/>
            <person name="Tachezy J."/>
            <person name="Fraser-Liggett C.M."/>
            <person name="Johnson P.J."/>
        </authorList>
    </citation>
    <scope>NUCLEOTIDE SEQUENCE [LARGE SCALE GENOMIC DNA]</scope>
    <source>
        <strain evidence="7">G3</strain>
    </source>
</reference>
<dbReference type="AlphaFoldDB" id="A2DCZ5"/>
<sequence>MCKCCIATYTSVGCAACYIVISVWGIVMLGIMALLFGPIGHPGNIGDLVHTDKENCRTLWINVILYFVLCVLCTFTLFYRLKHPFQEEKVVDEEDSEEILGIKDEQPAQEKVEDRK</sequence>
<feature type="transmembrane region" description="Helical" evidence="6">
    <location>
        <begin position="59"/>
        <end position="79"/>
    </location>
</feature>
<dbReference type="InterPro" id="IPR056552">
    <property type="entry name" value="Ribonucl_Kappa"/>
</dbReference>
<evidence type="ECO:0000313" key="8">
    <source>
        <dbReference type="Proteomes" id="UP000001542"/>
    </source>
</evidence>
<dbReference type="Pfam" id="PF23489">
    <property type="entry name" value="V-ATPase_su_f"/>
    <property type="match status" value="1"/>
</dbReference>
<evidence type="ECO:0008006" key="9">
    <source>
        <dbReference type="Google" id="ProtNLM"/>
    </source>
</evidence>
<evidence type="ECO:0000313" key="7">
    <source>
        <dbReference type="EMBL" id="EAY21769.1"/>
    </source>
</evidence>
<comment type="subcellular location">
    <subcellularLocation>
        <location evidence="1">Membrane</location>
    </subcellularLocation>
</comment>
<gene>
    <name evidence="7" type="ORF">TVAG_237950</name>
</gene>
<name>A2DCZ5_TRIV3</name>
<evidence type="ECO:0000256" key="4">
    <source>
        <dbReference type="ARBA" id="ARBA00023136"/>
    </source>
</evidence>
<keyword evidence="4 6" id="KW-0472">Membrane</keyword>
<evidence type="ECO:0000256" key="3">
    <source>
        <dbReference type="ARBA" id="ARBA00022989"/>
    </source>
</evidence>
<feature type="transmembrane region" description="Helical" evidence="6">
    <location>
        <begin position="12"/>
        <end position="39"/>
    </location>
</feature>
<evidence type="ECO:0000256" key="5">
    <source>
        <dbReference type="SAM" id="MobiDB-lite"/>
    </source>
</evidence>
<dbReference type="OrthoDB" id="67317at2759"/>